<dbReference type="PANTHER" id="PTHR30461:SF23">
    <property type="entry name" value="DNA RECOMBINASE-RELATED"/>
    <property type="match status" value="1"/>
</dbReference>
<gene>
    <name evidence="3" type="ORF">ACFQS1_19490</name>
</gene>
<dbReference type="InterPro" id="IPR011109">
    <property type="entry name" value="DNA_bind_recombinase_dom"/>
</dbReference>
<dbReference type="PANTHER" id="PTHR30461">
    <property type="entry name" value="DNA-INVERTASE FROM LAMBDOID PROPHAGE"/>
    <property type="match status" value="1"/>
</dbReference>
<dbReference type="SMART" id="SM00857">
    <property type="entry name" value="Resolvase"/>
    <property type="match status" value="1"/>
</dbReference>
<accession>A0ABW2HU91</accession>
<keyword evidence="4" id="KW-1185">Reference proteome</keyword>
<feature type="domain" description="Resolvase/invertase-type recombinase catalytic" evidence="1">
    <location>
        <begin position="4"/>
        <end position="154"/>
    </location>
</feature>
<evidence type="ECO:0000313" key="4">
    <source>
        <dbReference type="Proteomes" id="UP001596548"/>
    </source>
</evidence>
<dbReference type="Pfam" id="PF07508">
    <property type="entry name" value="Recombinase"/>
    <property type="match status" value="1"/>
</dbReference>
<reference evidence="4" key="1">
    <citation type="journal article" date="2019" name="Int. J. Syst. Evol. Microbiol.">
        <title>The Global Catalogue of Microorganisms (GCM) 10K type strain sequencing project: providing services to taxonomists for standard genome sequencing and annotation.</title>
        <authorList>
            <consortium name="The Broad Institute Genomics Platform"/>
            <consortium name="The Broad Institute Genome Sequencing Center for Infectious Disease"/>
            <person name="Wu L."/>
            <person name="Ma J."/>
        </authorList>
    </citation>
    <scope>NUCLEOTIDE SEQUENCE [LARGE SCALE GENOMIC DNA]</scope>
    <source>
        <strain evidence="4">XZYJT-10</strain>
    </source>
</reference>
<protein>
    <submittedName>
        <fullName evidence="3">Recombinase family protein</fullName>
    </submittedName>
</protein>
<dbReference type="CDD" id="cd00338">
    <property type="entry name" value="Ser_Recombinase"/>
    <property type="match status" value="1"/>
</dbReference>
<proteinExistence type="predicted"/>
<dbReference type="RefSeq" id="WP_378970163.1">
    <property type="nucleotide sequence ID" value="NZ_JBHTBJ010000013.1"/>
</dbReference>
<dbReference type="InterPro" id="IPR036162">
    <property type="entry name" value="Resolvase-like_N_sf"/>
</dbReference>
<sequence>MPLRCAIYCRISQDRESEEKGVQRQEEDCRKLAAQRGWEIVRVFIENDVSASTRTKKKRPEYDRMIAACEAGVVDVIVAYSNGRLTRRPLELEDLIKLHEKTGVLINTVKSGDDNLGTADGRMVARIKAAVDAAEVERSAERVARAARQRREEGRLHGGARTFGYIHPTKENGYGYCQVIDPVAADAIKKGMQVLFDTGKVSEVRNLWQRMRVKTPLGKEWRNEGNVARTLRNPRIAGLVVHDGEIVGEGNWPAIISRAEHEAIVAALGDRGKKYKATGSRTRARRYLLPGFVYCICGSPMSAQVYKPAEESVNRGLDRYLCVKQRGGCGKVSRSKPWLDEVVRQYVAGAIEGRVSVPEGLADGDPNPAIEAEIRELEKQIKRIQGGQITGIFTDDEALDQIIPRREQIKELRAKQGEMAREAAMDKVDPEEELEDWLDEDPETLHHRREILGRYVKRIIVKPVGKGGSQGWGGPPVDSISIVPVERFLG</sequence>
<dbReference type="Pfam" id="PF00239">
    <property type="entry name" value="Resolvase"/>
    <property type="match status" value="1"/>
</dbReference>
<dbReference type="InterPro" id="IPR006119">
    <property type="entry name" value="Resolv_N"/>
</dbReference>
<dbReference type="Gene3D" id="3.40.50.1390">
    <property type="entry name" value="Resolvase, N-terminal catalytic domain"/>
    <property type="match status" value="1"/>
</dbReference>
<dbReference type="InterPro" id="IPR038109">
    <property type="entry name" value="DNA_bind_recomb_sf"/>
</dbReference>
<dbReference type="Proteomes" id="UP001596548">
    <property type="component" value="Unassembled WGS sequence"/>
</dbReference>
<evidence type="ECO:0000313" key="3">
    <source>
        <dbReference type="EMBL" id="MFC7276181.1"/>
    </source>
</evidence>
<organism evidence="3 4">
    <name type="scientific">Paractinoplanes rhizophilus</name>
    <dbReference type="NCBI Taxonomy" id="1416877"/>
    <lineage>
        <taxon>Bacteria</taxon>
        <taxon>Bacillati</taxon>
        <taxon>Actinomycetota</taxon>
        <taxon>Actinomycetes</taxon>
        <taxon>Micromonosporales</taxon>
        <taxon>Micromonosporaceae</taxon>
        <taxon>Paractinoplanes</taxon>
    </lineage>
</organism>
<dbReference type="SUPFAM" id="SSF53041">
    <property type="entry name" value="Resolvase-like"/>
    <property type="match status" value="1"/>
</dbReference>
<feature type="domain" description="Recombinase" evidence="2">
    <location>
        <begin position="162"/>
        <end position="274"/>
    </location>
</feature>
<dbReference type="PROSITE" id="PS51737">
    <property type="entry name" value="RECOMBINASE_DNA_BIND"/>
    <property type="match status" value="1"/>
</dbReference>
<dbReference type="EMBL" id="JBHTBJ010000013">
    <property type="protein sequence ID" value="MFC7276181.1"/>
    <property type="molecule type" value="Genomic_DNA"/>
</dbReference>
<name>A0ABW2HU91_9ACTN</name>
<evidence type="ECO:0000259" key="1">
    <source>
        <dbReference type="PROSITE" id="PS51736"/>
    </source>
</evidence>
<comment type="caution">
    <text evidence="3">The sequence shown here is derived from an EMBL/GenBank/DDBJ whole genome shotgun (WGS) entry which is preliminary data.</text>
</comment>
<dbReference type="Gene3D" id="3.90.1750.20">
    <property type="entry name" value="Putative Large Serine Recombinase, Chain B, Domain 2"/>
    <property type="match status" value="1"/>
</dbReference>
<evidence type="ECO:0000259" key="2">
    <source>
        <dbReference type="PROSITE" id="PS51737"/>
    </source>
</evidence>
<dbReference type="InterPro" id="IPR050639">
    <property type="entry name" value="SSR_resolvase"/>
</dbReference>
<dbReference type="PROSITE" id="PS51736">
    <property type="entry name" value="RECOMBINASES_3"/>
    <property type="match status" value="1"/>
</dbReference>